<evidence type="ECO:0000313" key="2">
    <source>
        <dbReference type="EMBL" id="MDN3709307.1"/>
    </source>
</evidence>
<evidence type="ECO:0000256" key="1">
    <source>
        <dbReference type="SAM" id="Phobius"/>
    </source>
</evidence>
<protein>
    <recommendedName>
        <fullName evidence="4">TMhelix containing protein</fullName>
    </recommendedName>
</protein>
<proteinExistence type="predicted"/>
<gene>
    <name evidence="2" type="ORF">QW060_20020</name>
</gene>
<reference evidence="3" key="1">
    <citation type="journal article" date="2019" name="Int. J. Syst. Evol. Microbiol.">
        <title>The Global Catalogue of Microorganisms (GCM) 10K type strain sequencing project: providing services to taxonomists for standard genome sequencing and annotation.</title>
        <authorList>
            <consortium name="The Broad Institute Genomics Platform"/>
            <consortium name="The Broad Institute Genome Sequencing Center for Infectious Disease"/>
            <person name="Wu L."/>
            <person name="Ma J."/>
        </authorList>
    </citation>
    <scope>NUCLEOTIDE SEQUENCE [LARGE SCALE GENOMIC DNA]</scope>
    <source>
        <strain evidence="3">CECT 7184</strain>
    </source>
</reference>
<evidence type="ECO:0008006" key="4">
    <source>
        <dbReference type="Google" id="ProtNLM"/>
    </source>
</evidence>
<feature type="transmembrane region" description="Helical" evidence="1">
    <location>
        <begin position="6"/>
        <end position="27"/>
    </location>
</feature>
<dbReference type="RefSeq" id="WP_290365011.1">
    <property type="nucleotide sequence ID" value="NZ_JAUFQU010000030.1"/>
</dbReference>
<dbReference type="Proteomes" id="UP001242368">
    <property type="component" value="Unassembled WGS sequence"/>
</dbReference>
<evidence type="ECO:0000313" key="3">
    <source>
        <dbReference type="Proteomes" id="UP001242368"/>
    </source>
</evidence>
<keyword evidence="1" id="KW-0812">Transmembrane</keyword>
<sequence length="46" mass="5436">MTACFLVGYIFLFATSIIGLVEGIIYLTRSDEEFYNTYMIRKKAWF</sequence>
<name>A0ABT8CXQ1_9FLAO</name>
<dbReference type="EMBL" id="JAUFQU010000030">
    <property type="protein sequence ID" value="MDN3709307.1"/>
    <property type="molecule type" value="Genomic_DNA"/>
</dbReference>
<accession>A0ABT8CXQ1</accession>
<keyword evidence="3" id="KW-1185">Reference proteome</keyword>
<keyword evidence="1" id="KW-0472">Membrane</keyword>
<keyword evidence="1" id="KW-1133">Transmembrane helix</keyword>
<organism evidence="2 3">
    <name type="scientific">Paenimyroides ceti</name>
    <dbReference type="NCBI Taxonomy" id="395087"/>
    <lineage>
        <taxon>Bacteria</taxon>
        <taxon>Pseudomonadati</taxon>
        <taxon>Bacteroidota</taxon>
        <taxon>Flavobacteriia</taxon>
        <taxon>Flavobacteriales</taxon>
        <taxon>Flavobacteriaceae</taxon>
        <taxon>Paenimyroides</taxon>
    </lineage>
</organism>
<comment type="caution">
    <text evidence="2">The sequence shown here is derived from an EMBL/GenBank/DDBJ whole genome shotgun (WGS) entry which is preliminary data.</text>
</comment>